<evidence type="ECO:0000313" key="1">
    <source>
        <dbReference type="EMBL" id="KKQ69763.1"/>
    </source>
</evidence>
<dbReference type="AlphaFoldDB" id="A0A0G0JQC0"/>
<comment type="caution">
    <text evidence="1">The sequence shown here is derived from an EMBL/GenBank/DDBJ whole genome shotgun (WGS) entry which is preliminary data.</text>
</comment>
<organism evidence="1 2">
    <name type="scientific">Candidatus Falkowbacteria bacterium GW2011_GWE1_38_31</name>
    <dbReference type="NCBI Taxonomy" id="1618638"/>
    <lineage>
        <taxon>Bacteria</taxon>
        <taxon>Candidatus Falkowiibacteriota</taxon>
    </lineage>
</organism>
<dbReference type="EMBL" id="LBUU01000010">
    <property type="protein sequence ID" value="KKQ69763.1"/>
    <property type="molecule type" value="Genomic_DNA"/>
</dbReference>
<accession>A0A0G0JQC0</accession>
<gene>
    <name evidence="1" type="ORF">US91_C0010G0059</name>
</gene>
<evidence type="ECO:0000313" key="2">
    <source>
        <dbReference type="Proteomes" id="UP000034022"/>
    </source>
</evidence>
<name>A0A0G0JQC0_9BACT</name>
<protein>
    <submittedName>
        <fullName evidence="1">Uncharacterized protein</fullName>
    </submittedName>
</protein>
<sequence length="108" mass="12145">MKPKITITILLIFTLLSGMLVFFAVKHNALRVDSNALIEQKEPEKIMTKKEIISEALTVLENIKEDPSKAKKIKEAEETLNNIKADPKVAEKAEQALKTLNSMNNNLK</sequence>
<dbReference type="Proteomes" id="UP000034022">
    <property type="component" value="Unassembled WGS sequence"/>
</dbReference>
<proteinExistence type="predicted"/>
<reference evidence="1 2" key="1">
    <citation type="journal article" date="2015" name="Nature">
        <title>rRNA introns, odd ribosomes, and small enigmatic genomes across a large radiation of phyla.</title>
        <authorList>
            <person name="Brown C.T."/>
            <person name="Hug L.A."/>
            <person name="Thomas B.C."/>
            <person name="Sharon I."/>
            <person name="Castelle C.J."/>
            <person name="Singh A."/>
            <person name="Wilkins M.J."/>
            <person name="Williams K.H."/>
            <person name="Banfield J.F."/>
        </authorList>
    </citation>
    <scope>NUCLEOTIDE SEQUENCE [LARGE SCALE GENOMIC DNA]</scope>
</reference>